<name>A0AAD9HD21_9PEZI</name>
<protein>
    <submittedName>
        <fullName evidence="1">Uncharacterized protein</fullName>
    </submittedName>
</protein>
<comment type="caution">
    <text evidence="1">The sequence shown here is derived from an EMBL/GenBank/DDBJ whole genome shotgun (WGS) entry which is preliminary data.</text>
</comment>
<dbReference type="EMBL" id="MU842927">
    <property type="protein sequence ID" value="KAK2025854.1"/>
    <property type="molecule type" value="Genomic_DNA"/>
</dbReference>
<evidence type="ECO:0000313" key="2">
    <source>
        <dbReference type="Proteomes" id="UP001232148"/>
    </source>
</evidence>
<accession>A0AAD9HD21</accession>
<gene>
    <name evidence="1" type="ORF">LX32DRAFT_642329</name>
</gene>
<dbReference type="Proteomes" id="UP001232148">
    <property type="component" value="Unassembled WGS sequence"/>
</dbReference>
<keyword evidence="2" id="KW-1185">Reference proteome</keyword>
<reference evidence="1" key="1">
    <citation type="submission" date="2021-06" db="EMBL/GenBank/DDBJ databases">
        <title>Comparative genomics, transcriptomics and evolutionary studies reveal genomic signatures of adaptation to plant cell wall in hemibiotrophic fungi.</title>
        <authorList>
            <consortium name="DOE Joint Genome Institute"/>
            <person name="Baroncelli R."/>
            <person name="Diaz J.F."/>
            <person name="Benocci T."/>
            <person name="Peng M."/>
            <person name="Battaglia E."/>
            <person name="Haridas S."/>
            <person name="Andreopoulos W."/>
            <person name="Labutti K."/>
            <person name="Pangilinan J."/>
            <person name="Floch G.L."/>
            <person name="Makela M.R."/>
            <person name="Henrissat B."/>
            <person name="Grigoriev I.V."/>
            <person name="Crouch J.A."/>
            <person name="De Vries R.P."/>
            <person name="Sukno S.A."/>
            <person name="Thon M.R."/>
        </authorList>
    </citation>
    <scope>NUCLEOTIDE SEQUENCE</scope>
    <source>
        <strain evidence="1">MAFF235873</strain>
    </source>
</reference>
<organism evidence="1 2">
    <name type="scientific">Colletotrichum zoysiae</name>
    <dbReference type="NCBI Taxonomy" id="1216348"/>
    <lineage>
        <taxon>Eukaryota</taxon>
        <taxon>Fungi</taxon>
        <taxon>Dikarya</taxon>
        <taxon>Ascomycota</taxon>
        <taxon>Pezizomycotina</taxon>
        <taxon>Sordariomycetes</taxon>
        <taxon>Hypocreomycetidae</taxon>
        <taxon>Glomerellales</taxon>
        <taxon>Glomerellaceae</taxon>
        <taxon>Colletotrichum</taxon>
        <taxon>Colletotrichum graminicola species complex</taxon>
    </lineage>
</organism>
<evidence type="ECO:0000313" key="1">
    <source>
        <dbReference type="EMBL" id="KAK2025854.1"/>
    </source>
</evidence>
<sequence>MAPDRPIHTLPQLSVKLARLVFIYNRQQKTYIVFRPQPPSATVLTRHISHPLIQHSPTRHLLIANKRNMTSDSSPTPYSSR</sequence>
<proteinExistence type="predicted"/>
<feature type="non-terminal residue" evidence="1">
    <location>
        <position position="1"/>
    </location>
</feature>
<dbReference type="AlphaFoldDB" id="A0AAD9HD21"/>